<proteinExistence type="inferred from homology"/>
<name>F2UCL1_SALR5</name>
<protein>
    <recommendedName>
        <fullName evidence="2">Mitochondrial cardiolipin hydrolase</fullName>
    </recommendedName>
</protein>
<comment type="similarity">
    <text evidence="1">Belongs to the phospholipase D family. MitoPLD/Zucchini subfamily.</text>
</comment>
<feature type="chain" id="PRO_5003287375" description="Mitochondrial cardiolipin hydrolase" evidence="3">
    <location>
        <begin position="24"/>
        <end position="508"/>
    </location>
</feature>
<keyword evidence="6" id="KW-1185">Reference proteome</keyword>
<dbReference type="KEGG" id="sre:PTSG_06328"/>
<evidence type="ECO:0000259" key="4">
    <source>
        <dbReference type="PROSITE" id="PS50035"/>
    </source>
</evidence>
<keyword evidence="3" id="KW-0732">Signal</keyword>
<dbReference type="PANTHER" id="PTHR43856">
    <property type="entry name" value="CARDIOLIPIN HYDROLASE"/>
    <property type="match status" value="1"/>
</dbReference>
<dbReference type="EMBL" id="GL832968">
    <property type="protein sequence ID" value="EGD74318.1"/>
    <property type="molecule type" value="Genomic_DNA"/>
</dbReference>
<organism evidence="6">
    <name type="scientific">Salpingoeca rosetta (strain ATCC 50818 / BSB-021)</name>
    <dbReference type="NCBI Taxonomy" id="946362"/>
    <lineage>
        <taxon>Eukaryota</taxon>
        <taxon>Choanoflagellata</taxon>
        <taxon>Craspedida</taxon>
        <taxon>Salpingoecidae</taxon>
        <taxon>Salpingoeca</taxon>
    </lineage>
</organism>
<dbReference type="AlphaFoldDB" id="F2UCL1"/>
<evidence type="ECO:0000256" key="2">
    <source>
        <dbReference type="ARBA" id="ARBA00040549"/>
    </source>
</evidence>
<dbReference type="PROSITE" id="PS50035">
    <property type="entry name" value="PLD"/>
    <property type="match status" value="1"/>
</dbReference>
<dbReference type="InterPro" id="IPR001736">
    <property type="entry name" value="PLipase_D/transphosphatidylase"/>
</dbReference>
<dbReference type="STRING" id="946362.F2UCL1"/>
<dbReference type="GO" id="GO:0005739">
    <property type="term" value="C:mitochondrion"/>
    <property type="evidence" value="ECO:0007669"/>
    <property type="project" value="TreeGrafter"/>
</dbReference>
<dbReference type="InParanoid" id="F2UCL1"/>
<evidence type="ECO:0000256" key="3">
    <source>
        <dbReference type="SAM" id="SignalP"/>
    </source>
</evidence>
<dbReference type="PANTHER" id="PTHR43856:SF2">
    <property type="entry name" value="PHOSPHOLIPASE D"/>
    <property type="match status" value="1"/>
</dbReference>
<accession>F2UCL1</accession>
<feature type="signal peptide" evidence="3">
    <location>
        <begin position="1"/>
        <end position="23"/>
    </location>
</feature>
<dbReference type="SMART" id="SM00155">
    <property type="entry name" value="PLDc"/>
    <property type="match status" value="2"/>
</dbReference>
<gene>
    <name evidence="5" type="ORF">PTSG_06328</name>
</gene>
<evidence type="ECO:0000313" key="5">
    <source>
        <dbReference type="EMBL" id="EGD74318.1"/>
    </source>
</evidence>
<dbReference type="GeneID" id="16073793"/>
<evidence type="ECO:0000313" key="6">
    <source>
        <dbReference type="Proteomes" id="UP000007799"/>
    </source>
</evidence>
<reference evidence="5" key="1">
    <citation type="submission" date="2009-08" db="EMBL/GenBank/DDBJ databases">
        <title>Annotation of Salpingoeca rosetta.</title>
        <authorList>
            <consortium name="The Broad Institute Genome Sequencing Platform"/>
            <person name="Russ C."/>
            <person name="Cuomo C."/>
            <person name="Burger G."/>
            <person name="Gray M.W."/>
            <person name="Holland P.W.H."/>
            <person name="King N."/>
            <person name="Lang F.B.F."/>
            <person name="Roger A.J."/>
            <person name="Ruiz-Trillo I."/>
            <person name="Young S.K."/>
            <person name="Zeng Q."/>
            <person name="Gargeya S."/>
            <person name="Alvarado L."/>
            <person name="Berlin A."/>
            <person name="Chapman S.B."/>
            <person name="Chen Z."/>
            <person name="Freedman E."/>
            <person name="Gellesch M."/>
            <person name="Goldberg J."/>
            <person name="Griggs A."/>
            <person name="Gujja S."/>
            <person name="Heilman E."/>
            <person name="Heiman D."/>
            <person name="Howarth C."/>
            <person name="Mehta T."/>
            <person name="Neiman D."/>
            <person name="Pearson M."/>
            <person name="Roberts A."/>
            <person name="Saif S."/>
            <person name="Shea T."/>
            <person name="Shenoy N."/>
            <person name="Sisk P."/>
            <person name="Stolte C."/>
            <person name="Sykes S."/>
            <person name="White J."/>
            <person name="Yandava C."/>
            <person name="Haas B."/>
            <person name="Nusbaum C."/>
            <person name="Birren B."/>
        </authorList>
    </citation>
    <scope>NUCLEOTIDE SEQUENCE [LARGE SCALE GENOMIC DNA]</scope>
    <source>
        <strain evidence="5">ATCC 50818</strain>
    </source>
</reference>
<dbReference type="InterPro" id="IPR025202">
    <property type="entry name" value="PLD-like_dom"/>
</dbReference>
<evidence type="ECO:0000256" key="1">
    <source>
        <dbReference type="ARBA" id="ARBA00038012"/>
    </source>
</evidence>
<dbReference type="SUPFAM" id="SSF56024">
    <property type="entry name" value="Phospholipase D/nuclease"/>
    <property type="match status" value="2"/>
</dbReference>
<dbReference type="InterPro" id="IPR051406">
    <property type="entry name" value="PLD_domain"/>
</dbReference>
<dbReference type="OMA" id="MYTYSHQ"/>
<feature type="domain" description="PLD phosphodiesterase" evidence="4">
    <location>
        <begin position="209"/>
        <end position="236"/>
    </location>
</feature>
<dbReference type="Pfam" id="PF13091">
    <property type="entry name" value="PLDc_2"/>
    <property type="match status" value="2"/>
</dbReference>
<sequence>MMLVVGGKKVAVVLAVIVAAAAAVTVMAAAAADPSCCKYCSDGSKACGDSCISDSNTCHQPPGCACNGTAPPSPPSDPSYDHQTKTYHAQFKPLELSSADLTITPFFSPDHSVDTIVDFISKASKTLDIITPSFSSWSHCSSGSPCVGCKVSTCSGEKFPVFQAILNAAHRGVSIRIITNDFGDVTCEGKIAPFDFLSLNGVKVGMYTSTTFTHSKFMMRDGNAASISSVNWSRSSYMKNREAGANIEGKDMALVIDFLTAVYERDWEATRPYNVTNSYSASDMAIITNPAHRDFDIPSGPDRPYVSPKPKPIPINAPFKLWTSPDFSYKALMSDLQAVKHSFKLYIYQVTDDRLCDWLLDAHKRGVNITMLVSSEIYGSGDQQKASECFEKLQAKGLVIHRAWQFGFYMYNHQKFWIADGTRVSFSTGNWSPSDFPGGDGAYPPYGEPGWQSVNRDFNVRIDDPAVAKVFDDVIMGDWSNSTTWHPPHHHAGAVSMTNLFDTIEQLP</sequence>
<dbReference type="Proteomes" id="UP000007799">
    <property type="component" value="Unassembled WGS sequence"/>
</dbReference>
<dbReference type="OrthoDB" id="5205528at2759"/>
<dbReference type="eggNOG" id="ENOG502RYRD">
    <property type="taxonomic scope" value="Eukaryota"/>
</dbReference>
<dbReference type="GO" id="GO:0016891">
    <property type="term" value="F:RNA endonuclease activity producing 5'-phosphomonoesters, hydrolytic mechanism"/>
    <property type="evidence" value="ECO:0007669"/>
    <property type="project" value="TreeGrafter"/>
</dbReference>
<dbReference type="Gene3D" id="3.30.870.10">
    <property type="entry name" value="Endonuclease Chain A"/>
    <property type="match status" value="2"/>
</dbReference>
<dbReference type="RefSeq" id="XP_004993218.1">
    <property type="nucleotide sequence ID" value="XM_004993161.1"/>
</dbReference>